<evidence type="ECO:0000256" key="1">
    <source>
        <dbReference type="ARBA" id="ARBA00022729"/>
    </source>
</evidence>
<dbReference type="InterPro" id="IPR016047">
    <property type="entry name" value="M23ase_b-sheet_dom"/>
</dbReference>
<comment type="caution">
    <text evidence="5">The sequence shown here is derived from an EMBL/GenBank/DDBJ whole genome shotgun (WGS) entry which is preliminary data.</text>
</comment>
<dbReference type="Pfam" id="PF24568">
    <property type="entry name" value="CC_PcsB"/>
    <property type="match status" value="1"/>
</dbReference>
<keyword evidence="1" id="KW-0732">Signal</keyword>
<sequence>MMVQWWRGVRARHVDFRSSSDPDGRQSEMSSVDLRRRQLLIALAAATMLLAQLRPAVSQLKSEIEEFDARIGESEGQLEDLARQLQSARDRRRELEGEESGILHRLEQSEEELELAGRLVRGLEGRERRLTREIEALRATIGETEDDLKGRRLLLARRLRGIYLHGNSHPLQVLLGAESFTDAFSRLRGLRLVAAQDRDLYLGVRQTRRTLDDRHQALERTVVEVSGIREQAEREEAAIARRQQARQDLLEEVRAEAEAQQRLERELEQAAVELEALVAELERKRQETVARLQAERAAAEAAARASLPAIGSFGETPGTLPWPVQGEIISSFGMKKHPKYGTSTRNNGVDIRAPLGTPVRCVADGLVAYADRFLGYGKLILVEHGDGVYTLYGHLDQIGVTVGEVLAKGDVVGTVGDTGSLEGPKLHFEVRQEGAPVDPLSWLQGG</sequence>
<evidence type="ECO:0000259" key="4">
    <source>
        <dbReference type="Pfam" id="PF24568"/>
    </source>
</evidence>
<dbReference type="InterPro" id="IPR057309">
    <property type="entry name" value="PcsB_CC"/>
</dbReference>
<organism evidence="5 6">
    <name type="scientific">candidate division TA06 bacterium DG_24</name>
    <dbReference type="NCBI Taxonomy" id="1703770"/>
    <lineage>
        <taxon>Bacteria</taxon>
        <taxon>Bacteria division TA06</taxon>
    </lineage>
</organism>
<dbReference type="PANTHER" id="PTHR21666">
    <property type="entry name" value="PEPTIDASE-RELATED"/>
    <property type="match status" value="1"/>
</dbReference>
<dbReference type="CDD" id="cd12797">
    <property type="entry name" value="M23_peptidase"/>
    <property type="match status" value="1"/>
</dbReference>
<protein>
    <submittedName>
        <fullName evidence="5">Uncharacterized protein</fullName>
    </submittedName>
</protein>
<feature type="coiled-coil region" evidence="2">
    <location>
        <begin position="215"/>
        <end position="298"/>
    </location>
</feature>
<accession>A0A0S7WVJ0</accession>
<dbReference type="EMBL" id="LIZS01000015">
    <property type="protein sequence ID" value="KPJ53644.1"/>
    <property type="molecule type" value="Genomic_DNA"/>
</dbReference>
<proteinExistence type="predicted"/>
<dbReference type="Gene3D" id="2.70.70.10">
    <property type="entry name" value="Glucose Permease (Domain IIA)"/>
    <property type="match status" value="1"/>
</dbReference>
<dbReference type="InterPro" id="IPR050570">
    <property type="entry name" value="Cell_wall_metabolism_enzyme"/>
</dbReference>
<feature type="domain" description="Peptidoglycan hydrolase PcsB coiled-coil" evidence="4">
    <location>
        <begin position="142"/>
        <end position="200"/>
    </location>
</feature>
<evidence type="ECO:0000256" key="2">
    <source>
        <dbReference type="SAM" id="Coils"/>
    </source>
</evidence>
<feature type="domain" description="M23ase beta-sheet core" evidence="3">
    <location>
        <begin position="345"/>
        <end position="439"/>
    </location>
</feature>
<dbReference type="SUPFAM" id="SSF51261">
    <property type="entry name" value="Duplicated hybrid motif"/>
    <property type="match status" value="1"/>
</dbReference>
<dbReference type="STRING" id="1703770.AMJ39_03835"/>
<dbReference type="InterPro" id="IPR011055">
    <property type="entry name" value="Dup_hybrid_motif"/>
</dbReference>
<name>A0A0S7WVJ0_UNCT6</name>
<dbReference type="Pfam" id="PF01551">
    <property type="entry name" value="Peptidase_M23"/>
    <property type="match status" value="1"/>
</dbReference>
<evidence type="ECO:0000313" key="6">
    <source>
        <dbReference type="Proteomes" id="UP000052008"/>
    </source>
</evidence>
<dbReference type="PANTHER" id="PTHR21666:SF289">
    <property type="entry name" value="L-ALA--D-GLU ENDOPEPTIDASE"/>
    <property type="match status" value="1"/>
</dbReference>
<evidence type="ECO:0000313" key="5">
    <source>
        <dbReference type="EMBL" id="KPJ53644.1"/>
    </source>
</evidence>
<gene>
    <name evidence="5" type="ORF">AMJ39_03835</name>
</gene>
<reference evidence="5 6" key="1">
    <citation type="journal article" date="2015" name="Microbiome">
        <title>Genomic resolution of linkages in carbon, nitrogen, and sulfur cycling among widespread estuary sediment bacteria.</title>
        <authorList>
            <person name="Baker B.J."/>
            <person name="Lazar C.S."/>
            <person name="Teske A.P."/>
            <person name="Dick G.J."/>
        </authorList>
    </citation>
    <scope>NUCLEOTIDE SEQUENCE [LARGE SCALE GENOMIC DNA]</scope>
    <source>
        <strain evidence="5">DG_24</strain>
    </source>
</reference>
<feature type="coiled-coil region" evidence="2">
    <location>
        <begin position="57"/>
        <end position="147"/>
    </location>
</feature>
<dbReference type="Gene3D" id="6.10.250.3150">
    <property type="match status" value="1"/>
</dbReference>
<dbReference type="AlphaFoldDB" id="A0A0S7WVJ0"/>
<keyword evidence="2" id="KW-0175">Coiled coil</keyword>
<evidence type="ECO:0000259" key="3">
    <source>
        <dbReference type="Pfam" id="PF01551"/>
    </source>
</evidence>
<dbReference type="Proteomes" id="UP000052008">
    <property type="component" value="Unassembled WGS sequence"/>
</dbReference>
<dbReference type="GO" id="GO:0004222">
    <property type="term" value="F:metalloendopeptidase activity"/>
    <property type="evidence" value="ECO:0007669"/>
    <property type="project" value="TreeGrafter"/>
</dbReference>